<dbReference type="SUPFAM" id="SSF52821">
    <property type="entry name" value="Rhodanese/Cell cycle control phosphatase"/>
    <property type="match status" value="1"/>
</dbReference>
<dbReference type="OrthoDB" id="9800872at2"/>
<proteinExistence type="predicted"/>
<feature type="region of interest" description="Disordered" evidence="1">
    <location>
        <begin position="104"/>
        <end position="131"/>
    </location>
</feature>
<evidence type="ECO:0000256" key="1">
    <source>
        <dbReference type="SAM" id="MobiDB-lite"/>
    </source>
</evidence>
<dbReference type="InterPro" id="IPR001763">
    <property type="entry name" value="Rhodanese-like_dom"/>
</dbReference>
<feature type="compositionally biased region" description="Basic and acidic residues" evidence="1">
    <location>
        <begin position="121"/>
        <end position="131"/>
    </location>
</feature>
<dbReference type="CDD" id="cd00158">
    <property type="entry name" value="RHOD"/>
    <property type="match status" value="1"/>
</dbReference>
<organism evidence="3 4">
    <name type="scientific">Paenibacillus hemerocallicola</name>
    <dbReference type="NCBI Taxonomy" id="1172614"/>
    <lineage>
        <taxon>Bacteria</taxon>
        <taxon>Bacillati</taxon>
        <taxon>Bacillota</taxon>
        <taxon>Bacilli</taxon>
        <taxon>Bacillales</taxon>
        <taxon>Paenibacillaceae</taxon>
        <taxon>Paenibacillus</taxon>
    </lineage>
</organism>
<dbReference type="SMART" id="SM00450">
    <property type="entry name" value="RHOD"/>
    <property type="match status" value="1"/>
</dbReference>
<dbReference type="Gene3D" id="3.40.250.10">
    <property type="entry name" value="Rhodanese-like domain"/>
    <property type="match status" value="1"/>
</dbReference>
<dbReference type="PROSITE" id="PS50206">
    <property type="entry name" value="RHODANESE_3"/>
    <property type="match status" value="1"/>
</dbReference>
<keyword evidence="4" id="KW-1185">Reference proteome</keyword>
<dbReference type="RefSeq" id="WP_139604619.1">
    <property type="nucleotide sequence ID" value="NZ_VDCQ01000036.1"/>
</dbReference>
<dbReference type="EMBL" id="VDCQ01000036">
    <property type="protein sequence ID" value="TNJ63917.1"/>
    <property type="molecule type" value="Genomic_DNA"/>
</dbReference>
<sequence length="131" mass="14772">MAERIENISHLDWRELKEALEDTGRAAIVIDVREPEEYEEAHISGLPLIPMGDIIDWTERLDPEREYVFVCRSGRRSFEVAKYFQNNGFANVHNFAGGMLSWAGEGNATEAGPAEPIDSYGLDKTEGENNQ</sequence>
<accession>A0A5C4T6F9</accession>
<dbReference type="Proteomes" id="UP000307943">
    <property type="component" value="Unassembled WGS sequence"/>
</dbReference>
<name>A0A5C4T6F9_9BACL</name>
<dbReference type="PANTHER" id="PTHR43031:SF17">
    <property type="entry name" value="SULFURTRANSFERASE YTWF-RELATED"/>
    <property type="match status" value="1"/>
</dbReference>
<dbReference type="AlphaFoldDB" id="A0A5C4T6F9"/>
<evidence type="ECO:0000259" key="2">
    <source>
        <dbReference type="PROSITE" id="PS50206"/>
    </source>
</evidence>
<dbReference type="Pfam" id="PF00581">
    <property type="entry name" value="Rhodanese"/>
    <property type="match status" value="1"/>
</dbReference>
<dbReference type="InterPro" id="IPR050229">
    <property type="entry name" value="GlpE_sulfurtransferase"/>
</dbReference>
<evidence type="ECO:0000313" key="3">
    <source>
        <dbReference type="EMBL" id="TNJ63917.1"/>
    </source>
</evidence>
<dbReference type="PANTHER" id="PTHR43031">
    <property type="entry name" value="FAD-DEPENDENT OXIDOREDUCTASE"/>
    <property type="match status" value="1"/>
</dbReference>
<protein>
    <submittedName>
        <fullName evidence="3">Rhodanese-like domain-containing protein</fullName>
    </submittedName>
</protein>
<reference evidence="3 4" key="1">
    <citation type="submission" date="2019-05" db="EMBL/GenBank/DDBJ databases">
        <title>We sequenced the genome of Paenibacillus hemerocallicola KCTC 33185 for further insight into its adaptation and study the phylogeny of Paenibacillus.</title>
        <authorList>
            <person name="Narsing Rao M.P."/>
        </authorList>
    </citation>
    <scope>NUCLEOTIDE SEQUENCE [LARGE SCALE GENOMIC DNA]</scope>
    <source>
        <strain evidence="3 4">KCTC 33185</strain>
    </source>
</reference>
<comment type="caution">
    <text evidence="3">The sequence shown here is derived from an EMBL/GenBank/DDBJ whole genome shotgun (WGS) entry which is preliminary data.</text>
</comment>
<evidence type="ECO:0000313" key="4">
    <source>
        <dbReference type="Proteomes" id="UP000307943"/>
    </source>
</evidence>
<dbReference type="InterPro" id="IPR036873">
    <property type="entry name" value="Rhodanese-like_dom_sf"/>
</dbReference>
<gene>
    <name evidence="3" type="ORF">FE784_23115</name>
</gene>
<feature type="domain" description="Rhodanese" evidence="2">
    <location>
        <begin position="23"/>
        <end position="111"/>
    </location>
</feature>